<accession>A0A9P8TU74</accession>
<dbReference type="OrthoDB" id="5072071at2759"/>
<dbReference type="Proteomes" id="UP000827724">
    <property type="component" value="Unassembled WGS sequence"/>
</dbReference>
<evidence type="ECO:0000256" key="1">
    <source>
        <dbReference type="SAM" id="MobiDB-lite"/>
    </source>
</evidence>
<feature type="compositionally biased region" description="Polar residues" evidence="1">
    <location>
        <begin position="147"/>
        <end position="161"/>
    </location>
</feature>
<protein>
    <submittedName>
        <fullName evidence="2">Uncharacterized protein</fullName>
    </submittedName>
</protein>
<dbReference type="AlphaFoldDB" id="A0A9P8TU74"/>
<evidence type="ECO:0000313" key="3">
    <source>
        <dbReference type="Proteomes" id="UP000827724"/>
    </source>
</evidence>
<comment type="caution">
    <text evidence="2">The sequence shown here is derived from an EMBL/GenBank/DDBJ whole genome shotgun (WGS) entry which is preliminary data.</text>
</comment>
<evidence type="ECO:0000313" key="2">
    <source>
        <dbReference type="EMBL" id="KAH6603819.1"/>
    </source>
</evidence>
<gene>
    <name evidence="2" type="ORF">Trco_007265</name>
</gene>
<keyword evidence="3" id="KW-1185">Reference proteome</keyword>
<feature type="region of interest" description="Disordered" evidence="1">
    <location>
        <begin position="147"/>
        <end position="238"/>
    </location>
</feature>
<name>A0A9P8TU74_9HYPO</name>
<proteinExistence type="predicted"/>
<feature type="compositionally biased region" description="Polar residues" evidence="1">
    <location>
        <begin position="210"/>
        <end position="224"/>
    </location>
</feature>
<reference evidence="2" key="1">
    <citation type="submission" date="2021-08" db="EMBL/GenBank/DDBJ databases">
        <title>Chromosome-Level Trichoderma cornu-damae using Hi-C Data.</title>
        <authorList>
            <person name="Kim C.S."/>
        </authorList>
    </citation>
    <scope>NUCLEOTIDE SEQUENCE</scope>
    <source>
        <strain evidence="2">KA19-0412C</strain>
    </source>
</reference>
<sequence length="255" mass="27621">MCKEYLTIAVCAPQEAPRMSFTCAKLHLVAEKRELCDKATGECLCFFGTCGIIQEVSPSEGILISSLKPIRCAACTSLEEEIGDRRSKEELICSPLLGRTAIQSPEQMEKFAAVLGKMWDGKKQCPFHITTAAEEEVAGEANELTSSVYVDTTSEPPVVSSSDEKSEGNAPDESKRSSSEPEPSKPVSRLGRKAGIESSIWANVKEESPRCNSQSPCRFQTGQNPARRGSSRSSSTVMPIMEAAKSFLGDASAWQ</sequence>
<feature type="compositionally biased region" description="Basic and acidic residues" evidence="1">
    <location>
        <begin position="162"/>
        <end position="183"/>
    </location>
</feature>
<dbReference type="EMBL" id="JAIWOZ010000006">
    <property type="protein sequence ID" value="KAH6603819.1"/>
    <property type="molecule type" value="Genomic_DNA"/>
</dbReference>
<organism evidence="2 3">
    <name type="scientific">Trichoderma cornu-damae</name>
    <dbReference type="NCBI Taxonomy" id="654480"/>
    <lineage>
        <taxon>Eukaryota</taxon>
        <taxon>Fungi</taxon>
        <taxon>Dikarya</taxon>
        <taxon>Ascomycota</taxon>
        <taxon>Pezizomycotina</taxon>
        <taxon>Sordariomycetes</taxon>
        <taxon>Hypocreomycetidae</taxon>
        <taxon>Hypocreales</taxon>
        <taxon>Hypocreaceae</taxon>
        <taxon>Trichoderma</taxon>
    </lineage>
</organism>